<reference evidence="2" key="1">
    <citation type="journal article" date="2023" name="Mol. Ecol. Resour.">
        <title>Chromosome-level genome assembly of a triploid poplar Populus alba 'Berolinensis'.</title>
        <authorList>
            <person name="Chen S."/>
            <person name="Yu Y."/>
            <person name="Wang X."/>
            <person name="Wang S."/>
            <person name="Zhang T."/>
            <person name="Zhou Y."/>
            <person name="He R."/>
            <person name="Meng N."/>
            <person name="Wang Y."/>
            <person name="Liu W."/>
            <person name="Liu Z."/>
            <person name="Liu J."/>
            <person name="Guo Q."/>
            <person name="Huang H."/>
            <person name="Sederoff R.R."/>
            <person name="Wang G."/>
            <person name="Qu G."/>
            <person name="Chen S."/>
        </authorList>
    </citation>
    <scope>NUCLEOTIDE SEQUENCE</scope>
    <source>
        <strain evidence="2">SC-2020</strain>
    </source>
</reference>
<dbReference type="PANTHER" id="PTHR33782">
    <property type="entry name" value="OS01G0121600 PROTEIN"/>
    <property type="match status" value="1"/>
</dbReference>
<sequence length="83" mass="9568">MVERNYEPPANWMEWEKRYFTSYDSLICEMMGFLQSQLMDTRPGLALGFIALISLSVPMATAMMFFHFSEMFKTALDGLPGLN</sequence>
<dbReference type="AlphaFoldDB" id="A0AAD6QDH7"/>
<gene>
    <name evidence="2" type="ORF">NC653_021163</name>
</gene>
<dbReference type="PANTHER" id="PTHR33782:SF5">
    <property type="entry name" value="MEDIATOR OF RNA POLYMERASE II TRANSCRIPTION SUBUNIT"/>
    <property type="match status" value="1"/>
</dbReference>
<keyword evidence="1" id="KW-1133">Transmembrane helix</keyword>
<evidence type="ECO:0000256" key="1">
    <source>
        <dbReference type="SAM" id="Phobius"/>
    </source>
</evidence>
<keyword evidence="1" id="KW-0472">Membrane</keyword>
<comment type="caution">
    <text evidence="2">The sequence shown here is derived from an EMBL/GenBank/DDBJ whole genome shotgun (WGS) entry which is preliminary data.</text>
</comment>
<protein>
    <submittedName>
        <fullName evidence="2">Uncharacterized protein</fullName>
    </submittedName>
</protein>
<evidence type="ECO:0000313" key="2">
    <source>
        <dbReference type="EMBL" id="KAJ6988149.1"/>
    </source>
</evidence>
<accession>A0AAD6QDH7</accession>
<keyword evidence="1" id="KW-0812">Transmembrane</keyword>
<feature type="transmembrane region" description="Helical" evidence="1">
    <location>
        <begin position="45"/>
        <end position="66"/>
    </location>
</feature>
<proteinExistence type="predicted"/>
<organism evidence="2 3">
    <name type="scientific">Populus alba x Populus x berolinensis</name>
    <dbReference type="NCBI Taxonomy" id="444605"/>
    <lineage>
        <taxon>Eukaryota</taxon>
        <taxon>Viridiplantae</taxon>
        <taxon>Streptophyta</taxon>
        <taxon>Embryophyta</taxon>
        <taxon>Tracheophyta</taxon>
        <taxon>Spermatophyta</taxon>
        <taxon>Magnoliopsida</taxon>
        <taxon>eudicotyledons</taxon>
        <taxon>Gunneridae</taxon>
        <taxon>Pentapetalae</taxon>
        <taxon>rosids</taxon>
        <taxon>fabids</taxon>
        <taxon>Malpighiales</taxon>
        <taxon>Salicaceae</taxon>
        <taxon>Saliceae</taxon>
        <taxon>Populus</taxon>
    </lineage>
</organism>
<dbReference type="EMBL" id="JAQIZT010000008">
    <property type="protein sequence ID" value="KAJ6988149.1"/>
    <property type="molecule type" value="Genomic_DNA"/>
</dbReference>
<keyword evidence="3" id="KW-1185">Reference proteome</keyword>
<dbReference type="Proteomes" id="UP001164929">
    <property type="component" value="Chromosome 8"/>
</dbReference>
<name>A0AAD6QDH7_9ROSI</name>
<evidence type="ECO:0000313" key="3">
    <source>
        <dbReference type="Proteomes" id="UP001164929"/>
    </source>
</evidence>